<proteinExistence type="inferred from homology"/>
<dbReference type="InterPro" id="IPR036188">
    <property type="entry name" value="FAD/NAD-bd_sf"/>
</dbReference>
<gene>
    <name evidence="8" type="ORF">GS597_08740</name>
</gene>
<dbReference type="PANTHER" id="PTHR43876">
    <property type="entry name" value="UBIQUINONE BIOSYNTHESIS MONOOXYGENASE COQ6, MITOCHONDRIAL"/>
    <property type="match status" value="1"/>
</dbReference>
<dbReference type="Proteomes" id="UP000607397">
    <property type="component" value="Unassembled WGS sequence"/>
</dbReference>
<dbReference type="GO" id="GO:0004497">
    <property type="term" value="F:monooxygenase activity"/>
    <property type="evidence" value="ECO:0007669"/>
    <property type="project" value="UniProtKB-KW"/>
</dbReference>
<name>A0A8K1ZXA3_9CYAN</name>
<dbReference type="NCBIfam" id="TIGR01988">
    <property type="entry name" value="Ubi-OHases"/>
    <property type="match status" value="1"/>
</dbReference>
<feature type="domain" description="FAD-binding" evidence="7">
    <location>
        <begin position="22"/>
        <end position="338"/>
    </location>
</feature>
<dbReference type="PROSITE" id="PS01304">
    <property type="entry name" value="UBIH"/>
    <property type="match status" value="1"/>
</dbReference>
<evidence type="ECO:0000256" key="6">
    <source>
        <dbReference type="ARBA" id="ARBA00023033"/>
    </source>
</evidence>
<dbReference type="Pfam" id="PF01494">
    <property type="entry name" value="FAD_binding_3"/>
    <property type="match status" value="1"/>
</dbReference>
<dbReference type="SUPFAM" id="SSF51905">
    <property type="entry name" value="FAD/NAD(P)-binding domain"/>
    <property type="match status" value="1"/>
</dbReference>
<evidence type="ECO:0000259" key="7">
    <source>
        <dbReference type="Pfam" id="PF01494"/>
    </source>
</evidence>
<keyword evidence="3" id="KW-0285">Flavoprotein</keyword>
<comment type="cofactor">
    <cofactor evidence="1">
        <name>FAD</name>
        <dbReference type="ChEBI" id="CHEBI:57692"/>
    </cofactor>
</comment>
<keyword evidence="5" id="KW-0560">Oxidoreductase</keyword>
<evidence type="ECO:0000256" key="4">
    <source>
        <dbReference type="ARBA" id="ARBA00022827"/>
    </source>
</evidence>
<dbReference type="PRINTS" id="PR00420">
    <property type="entry name" value="RNGMNOXGNASE"/>
</dbReference>
<dbReference type="PANTHER" id="PTHR43876:SF7">
    <property type="entry name" value="UBIQUINONE BIOSYNTHESIS MONOOXYGENASE COQ6, MITOCHONDRIAL"/>
    <property type="match status" value="1"/>
</dbReference>
<evidence type="ECO:0000256" key="1">
    <source>
        <dbReference type="ARBA" id="ARBA00001974"/>
    </source>
</evidence>
<evidence type="ECO:0000256" key="3">
    <source>
        <dbReference type="ARBA" id="ARBA00022630"/>
    </source>
</evidence>
<keyword evidence="9" id="KW-1185">Reference proteome</keyword>
<dbReference type="AlphaFoldDB" id="A0A8K1ZXA3"/>
<dbReference type="FunFam" id="3.50.50.60:FF:000021">
    <property type="entry name" value="Ubiquinone biosynthesis monooxygenase COQ6"/>
    <property type="match status" value="1"/>
</dbReference>
<dbReference type="InterPro" id="IPR051205">
    <property type="entry name" value="UbiH/COQ6_monooxygenase"/>
</dbReference>
<dbReference type="Gene3D" id="3.50.50.60">
    <property type="entry name" value="FAD/NAD(P)-binding domain"/>
    <property type="match status" value="2"/>
</dbReference>
<sequence>MVFPSASECSSSQDAMALTYDYDLAIVGGGVVGATLAVALRDSGLKIVVIEAESQSQAIEKGQAYVLHLSSSRIFADLGIWDQIVPDVEYFRQVRLSDANCPHVVEFHPQDLQAPVLGHVATHQVLLKALLDSLAFCDAVDWMCPTRVTCTQTDTHGVTIHLDTLGQAETPQALRVRLVVGADGARSQIREQAGIRTRGWPYWQSCIVATIEPEKFHNHTAYERFWPSGPFAILPVSKAHCRIVWTAPHAEAQALLALDDEAFAQALSKRYGSDMGSLRVVGPRFTFPAKLQHATCYVRPRLALVGDAAHSCHPVGGQGMNLGIRDAATLAEILITAQAQGEDIGSLKVMKRYQRWRRRQNFLSLSFTDILNRTFSTGWLPIVWTRRFGLRVISGVRPLKVLVLKFMAGLTGQFPSLT</sequence>
<evidence type="ECO:0000256" key="5">
    <source>
        <dbReference type="ARBA" id="ARBA00023002"/>
    </source>
</evidence>
<protein>
    <submittedName>
        <fullName evidence="8">FAD-dependent hydroxylase</fullName>
    </submittedName>
</protein>
<dbReference type="EMBL" id="WVIC01000014">
    <property type="protein sequence ID" value="NCJ06588.1"/>
    <property type="molecule type" value="Genomic_DNA"/>
</dbReference>
<dbReference type="GO" id="GO:0071949">
    <property type="term" value="F:FAD binding"/>
    <property type="evidence" value="ECO:0007669"/>
    <property type="project" value="InterPro"/>
</dbReference>
<dbReference type="RefSeq" id="WP_161825061.1">
    <property type="nucleotide sequence ID" value="NZ_WVIC01000014.1"/>
</dbReference>
<comment type="caution">
    <text evidence="8">The sequence shown here is derived from an EMBL/GenBank/DDBJ whole genome shotgun (WGS) entry which is preliminary data.</text>
</comment>
<dbReference type="InterPro" id="IPR010971">
    <property type="entry name" value="UbiH/COQ6"/>
</dbReference>
<comment type="similarity">
    <text evidence="2">Belongs to the UbiH/COQ6 family.</text>
</comment>
<dbReference type="NCBIfam" id="NF005612">
    <property type="entry name" value="PRK07364.1"/>
    <property type="match status" value="1"/>
</dbReference>
<reference evidence="8" key="1">
    <citation type="submission" date="2019-12" db="EMBL/GenBank/DDBJ databases">
        <title>High-Quality draft genome sequences of three cyanobacteria isolated from the limestone walls of the Old Cathedral of Coimbra.</title>
        <authorList>
            <person name="Tiago I."/>
            <person name="Soares F."/>
            <person name="Portugal A."/>
        </authorList>
    </citation>
    <scope>NUCLEOTIDE SEQUENCE [LARGE SCALE GENOMIC DNA]</scope>
    <source>
        <strain evidence="8">C</strain>
    </source>
</reference>
<keyword evidence="6" id="KW-0503">Monooxygenase</keyword>
<accession>A0A8K1ZXA3</accession>
<dbReference type="InterPro" id="IPR002938">
    <property type="entry name" value="FAD-bd"/>
</dbReference>
<dbReference type="GO" id="GO:0110142">
    <property type="term" value="C:ubiquinone biosynthesis complex"/>
    <property type="evidence" value="ECO:0007669"/>
    <property type="project" value="UniProtKB-ARBA"/>
</dbReference>
<keyword evidence="4" id="KW-0274">FAD</keyword>
<organism evidence="8 9">
    <name type="scientific">Petrachloros mirabilis ULC683</name>
    <dbReference type="NCBI Taxonomy" id="2781853"/>
    <lineage>
        <taxon>Bacteria</taxon>
        <taxon>Bacillati</taxon>
        <taxon>Cyanobacteriota</taxon>
        <taxon>Cyanophyceae</taxon>
        <taxon>Synechococcales</taxon>
        <taxon>Petrachlorosaceae</taxon>
        <taxon>Petrachloros</taxon>
        <taxon>Petrachloros mirabilis</taxon>
    </lineage>
</organism>
<evidence type="ECO:0000256" key="2">
    <source>
        <dbReference type="ARBA" id="ARBA00005349"/>
    </source>
</evidence>
<dbReference type="InterPro" id="IPR018168">
    <property type="entry name" value="Ubi_Hdrlase_CS"/>
</dbReference>
<evidence type="ECO:0000313" key="9">
    <source>
        <dbReference type="Proteomes" id="UP000607397"/>
    </source>
</evidence>
<evidence type="ECO:0000313" key="8">
    <source>
        <dbReference type="EMBL" id="NCJ06588.1"/>
    </source>
</evidence>
<dbReference type="GO" id="GO:0016705">
    <property type="term" value="F:oxidoreductase activity, acting on paired donors, with incorporation or reduction of molecular oxygen"/>
    <property type="evidence" value="ECO:0007669"/>
    <property type="project" value="InterPro"/>
</dbReference>
<dbReference type="GO" id="GO:0006744">
    <property type="term" value="P:ubiquinone biosynthetic process"/>
    <property type="evidence" value="ECO:0007669"/>
    <property type="project" value="InterPro"/>
</dbReference>